<dbReference type="PANTHER" id="PTHR24198">
    <property type="entry name" value="ANKYRIN REPEAT AND PROTEIN KINASE DOMAIN-CONTAINING PROTEIN"/>
    <property type="match status" value="1"/>
</dbReference>
<keyword evidence="5" id="KW-1133">Transmembrane helix</keyword>
<feature type="repeat" description="ANK" evidence="3">
    <location>
        <begin position="1136"/>
        <end position="1158"/>
    </location>
</feature>
<proteinExistence type="predicted"/>
<dbReference type="SMART" id="SM00248">
    <property type="entry name" value="ANK"/>
    <property type="match status" value="13"/>
</dbReference>
<reference evidence="7 8" key="1">
    <citation type="journal article" date="2024" name="Microbiol. Resour. Announc.">
        <title>Genome annotations for the ascomycete fungi Trichoderma harzianum, Trichoderma aggressivum, and Purpureocillium lilacinum.</title>
        <authorList>
            <person name="Beijen E.P.W."/>
            <person name="Ohm R.A."/>
        </authorList>
    </citation>
    <scope>NUCLEOTIDE SEQUENCE [LARGE SCALE GENOMIC DNA]</scope>
    <source>
        <strain evidence="7 8">CBS 150709</strain>
    </source>
</reference>
<feature type="compositionally biased region" description="Polar residues" evidence="4">
    <location>
        <begin position="193"/>
        <end position="203"/>
    </location>
</feature>
<name>A0ABR0CCB0_PURLI</name>
<dbReference type="PROSITE" id="PS50088">
    <property type="entry name" value="ANK_REPEAT"/>
    <property type="match status" value="7"/>
</dbReference>
<evidence type="ECO:0000256" key="1">
    <source>
        <dbReference type="ARBA" id="ARBA00022737"/>
    </source>
</evidence>
<keyword evidence="8" id="KW-1185">Reference proteome</keyword>
<gene>
    <name evidence="7" type="ORF">Purlil1_1897</name>
</gene>
<feature type="region of interest" description="Disordered" evidence="4">
    <location>
        <begin position="134"/>
        <end position="161"/>
    </location>
</feature>
<organism evidence="7 8">
    <name type="scientific">Purpureocillium lilacinum</name>
    <name type="common">Paecilomyces lilacinus</name>
    <dbReference type="NCBI Taxonomy" id="33203"/>
    <lineage>
        <taxon>Eukaryota</taxon>
        <taxon>Fungi</taxon>
        <taxon>Dikarya</taxon>
        <taxon>Ascomycota</taxon>
        <taxon>Pezizomycotina</taxon>
        <taxon>Sordariomycetes</taxon>
        <taxon>Hypocreomycetidae</taxon>
        <taxon>Hypocreales</taxon>
        <taxon>Ophiocordycipitaceae</taxon>
        <taxon>Purpureocillium</taxon>
    </lineage>
</organism>
<feature type="repeat" description="ANK" evidence="3">
    <location>
        <begin position="1409"/>
        <end position="1441"/>
    </location>
</feature>
<dbReference type="SUPFAM" id="SSF48403">
    <property type="entry name" value="Ankyrin repeat"/>
    <property type="match status" value="2"/>
</dbReference>
<feature type="compositionally biased region" description="Basic and acidic residues" evidence="4">
    <location>
        <begin position="505"/>
        <end position="521"/>
    </location>
</feature>
<feature type="repeat" description="ANK" evidence="3">
    <location>
        <begin position="1343"/>
        <end position="1375"/>
    </location>
</feature>
<feature type="transmembrane region" description="Helical" evidence="5">
    <location>
        <begin position="56"/>
        <end position="78"/>
    </location>
</feature>
<dbReference type="PROSITE" id="PS50297">
    <property type="entry name" value="ANK_REP_REGION"/>
    <property type="match status" value="7"/>
</dbReference>
<dbReference type="PANTHER" id="PTHR24198:SF165">
    <property type="entry name" value="ANKYRIN REPEAT-CONTAINING PROTEIN-RELATED"/>
    <property type="match status" value="1"/>
</dbReference>
<feature type="transmembrane region" description="Helical" evidence="5">
    <location>
        <begin position="269"/>
        <end position="290"/>
    </location>
</feature>
<keyword evidence="5" id="KW-0472">Membrane</keyword>
<dbReference type="Pfam" id="PF12796">
    <property type="entry name" value="Ank_2"/>
    <property type="match status" value="4"/>
</dbReference>
<dbReference type="PRINTS" id="PR01415">
    <property type="entry name" value="ANKYRIN"/>
</dbReference>
<comment type="caution">
    <text evidence="7">The sequence shown here is derived from an EMBL/GenBank/DDBJ whole genome shotgun (WGS) entry which is preliminary data.</text>
</comment>
<feature type="signal peptide" evidence="6">
    <location>
        <begin position="1"/>
        <end position="17"/>
    </location>
</feature>
<feature type="repeat" description="ANK" evidence="3">
    <location>
        <begin position="1376"/>
        <end position="1408"/>
    </location>
</feature>
<protein>
    <submittedName>
        <fullName evidence="7">Uncharacterized protein</fullName>
    </submittedName>
</protein>
<feature type="region of interest" description="Disordered" evidence="4">
    <location>
        <begin position="492"/>
        <end position="533"/>
    </location>
</feature>
<feature type="repeat" description="ANK" evidence="3">
    <location>
        <begin position="1478"/>
        <end position="1510"/>
    </location>
</feature>
<feature type="chain" id="PRO_5045986466" evidence="6">
    <location>
        <begin position="18"/>
        <end position="1546"/>
    </location>
</feature>
<evidence type="ECO:0000313" key="7">
    <source>
        <dbReference type="EMBL" id="KAK4093563.1"/>
    </source>
</evidence>
<feature type="repeat" description="ANK" evidence="3">
    <location>
        <begin position="1445"/>
        <end position="1477"/>
    </location>
</feature>
<dbReference type="InterPro" id="IPR036770">
    <property type="entry name" value="Ankyrin_rpt-contain_sf"/>
</dbReference>
<keyword evidence="1" id="KW-0677">Repeat</keyword>
<dbReference type="Pfam" id="PF00023">
    <property type="entry name" value="Ank"/>
    <property type="match status" value="1"/>
</dbReference>
<feature type="transmembrane region" description="Helical" evidence="5">
    <location>
        <begin position="355"/>
        <end position="374"/>
    </location>
</feature>
<keyword evidence="6" id="KW-0732">Signal</keyword>
<keyword evidence="5" id="KW-0812">Transmembrane</keyword>
<accession>A0ABR0CCB0</accession>
<feature type="transmembrane region" description="Helical" evidence="5">
    <location>
        <begin position="223"/>
        <end position="249"/>
    </location>
</feature>
<feature type="region of interest" description="Disordered" evidence="4">
    <location>
        <begin position="449"/>
        <end position="473"/>
    </location>
</feature>
<dbReference type="Gene3D" id="1.25.40.20">
    <property type="entry name" value="Ankyrin repeat-containing domain"/>
    <property type="match status" value="4"/>
</dbReference>
<evidence type="ECO:0000313" key="8">
    <source>
        <dbReference type="Proteomes" id="UP001287286"/>
    </source>
</evidence>
<feature type="compositionally biased region" description="Polar residues" evidence="4">
    <location>
        <begin position="522"/>
        <end position="533"/>
    </location>
</feature>
<dbReference type="EMBL" id="JAWRVI010000005">
    <property type="protein sequence ID" value="KAK4093563.1"/>
    <property type="molecule type" value="Genomic_DNA"/>
</dbReference>
<feature type="repeat" description="ANK" evidence="3">
    <location>
        <begin position="1242"/>
        <end position="1274"/>
    </location>
</feature>
<evidence type="ECO:0000256" key="3">
    <source>
        <dbReference type="PROSITE-ProRule" id="PRU00023"/>
    </source>
</evidence>
<dbReference type="InterPro" id="IPR002110">
    <property type="entry name" value="Ankyrin_rpt"/>
</dbReference>
<dbReference type="Proteomes" id="UP001287286">
    <property type="component" value="Unassembled WGS sequence"/>
</dbReference>
<evidence type="ECO:0000256" key="5">
    <source>
        <dbReference type="SAM" id="Phobius"/>
    </source>
</evidence>
<evidence type="ECO:0000256" key="6">
    <source>
        <dbReference type="SAM" id="SignalP"/>
    </source>
</evidence>
<sequence length="1546" mass="171540">MPAPWAIILVAPLVAAGDDLSDFSNNLAQDLGPLLALFGDSITRQYLSESTTFLDYLIFALCPIGIITAIVSAIRVCGHPSLRAFIGRSQEGSGVVEAELCTSTSRDVCELFNQGGITRVLGRPNVLELVCVQDKSADPDPDPDPDPDRVTAPTAARHRAPMTAAGDQKVQLFQDYLEKMPDDHDEWKKQKGSFATSSETDSASGFAPKPNLSLNVGIKRQPLWVFSLVALIGLVFQAGLVVLAGFGAWKWDWGISQSFDSSSKDYAPRMFISGTALLCLGMFGCAAIVGQATSEVTYKRQKSSASSSRLIWLQPGPQFVGDQSFDPFVHLEDRSKPLESWISSRKEPTGKKFQIATFAATMITLGGYVLQFIGLRGMKAWVSIAQLGITLIMAFLRCLLRMQRLGPKDSEFATMPDLVSGYELDWLAFRLALPGSPPRTKTFMENLRSSFSTGLGRPPSNSPSTDRQLGDMHGSYRAPSWHITGCAMLATRGPDDPELPSMNDAQRKPHGADDVLERDGSSSDTSNQPRNQVHMTTQEMYEQLLSIRKTLANLTGNLSFEGLHKSQYQYWADEQVCVRSRAKQLAAAVGQAADSIIRLEHEGHKRAEITLRISASRPYGKLANEQFREQSLRVMIRPPSTETHSGWAIDPAQAEAILGLWMWSLTYDERLFNNDGMHNLRQVSDQREDEGLQIISAGLDNDDWEKMHNIQQEMDLWLGNSTAMIPKYTLLVDEDDTLGHGDLWVLQKGHHDVWEKYKGKEQMRDRIPHRFFGWNIVYQALGLRPCEAIRCAKSLRSISSYEKAQISVRIQCAPRRHALLDLCGRGLYTSLIGSLTKLNGIATSTILEHEGQIQLDSRDVSAMVDAFVTNGLGSRTDAMMSIIPEFRARLRPNTQDMLTSILNGADTYRKAGEWDRSQLLLRWACREYSQPWDRGTDMPSADNVAAFVRVLQKTGELYRWSLARDTTQQRRQFGLDGIRWLDGNYGNGSHLGEGGQTQRQDPEFERRNEEVSKVIDRYKEIATAFAAGNRAASDPGGTDPPLVQAIKSHDRAKTLYHLCFVHEGDFGSRKLHPALPLAMRNKWPEVVEAILELRGNIDSQDEGGRTSASHCAELGLETSLGDILRLGAFADLADIEGRTPVHWACLNGQEKTLKILVDTKQVDLHRSDAAGQSAIWHAMKSNNSAVVGYLCDVDIGVVEETNKVRETAIIWAVQHCNREVVQAMLSRLLDAKKGSIDQTDASQRTLLYHAAKSGNAAAVNLLIEHGADVDRANESYWRPIEVAAEGGYEETVRILLDAGANLVPEKKHTACAVARAAELGRRSVIQLFLEHHPRPDIDRPAWQNRTPVSWAAEKGRYEVVKMLLAAGASANRADDAGRTWLYWAADKGLDDIVSLLLAYGAETDRSTNFGDTPLYTAAESGHTRVVKILLDHGANPNFMDTRNRQRKTSLLRAAEKGHLAIVKLLLEHRANANHLDRRQTTALIYACENGHEDIVRMLLDHGADVDNMDMFERNALYYADKGWNKTIVQLLLDRGAVATAPRGTSN</sequence>
<keyword evidence="2 3" id="KW-0040">ANK repeat</keyword>
<evidence type="ECO:0000256" key="4">
    <source>
        <dbReference type="SAM" id="MobiDB-lite"/>
    </source>
</evidence>
<feature type="region of interest" description="Disordered" evidence="4">
    <location>
        <begin position="186"/>
        <end position="206"/>
    </location>
</feature>
<evidence type="ECO:0000256" key="2">
    <source>
        <dbReference type="ARBA" id="ARBA00023043"/>
    </source>
</evidence>